<feature type="domain" description="BRO1" evidence="2">
    <location>
        <begin position="24"/>
        <end position="250"/>
    </location>
</feature>
<organism evidence="3 4">
    <name type="scientific">Stegodyphus mimosarum</name>
    <name type="common">African social velvet spider</name>
    <dbReference type="NCBI Taxonomy" id="407821"/>
    <lineage>
        <taxon>Eukaryota</taxon>
        <taxon>Metazoa</taxon>
        <taxon>Ecdysozoa</taxon>
        <taxon>Arthropoda</taxon>
        <taxon>Chelicerata</taxon>
        <taxon>Arachnida</taxon>
        <taxon>Araneae</taxon>
        <taxon>Araneomorphae</taxon>
        <taxon>Entelegynae</taxon>
        <taxon>Eresoidea</taxon>
        <taxon>Eresidae</taxon>
        <taxon>Stegodyphus</taxon>
    </lineage>
</organism>
<dbReference type="InterPro" id="IPR004328">
    <property type="entry name" value="BRO1_dom"/>
</dbReference>
<keyword evidence="4" id="KW-1185">Reference proteome</keyword>
<evidence type="ECO:0000256" key="1">
    <source>
        <dbReference type="ARBA" id="ARBA00008901"/>
    </source>
</evidence>
<dbReference type="OrthoDB" id="10266451at2759"/>
<comment type="similarity">
    <text evidence="1">Belongs to the BROX family.</text>
</comment>
<reference evidence="3 4" key="1">
    <citation type="submission" date="2013-11" db="EMBL/GenBank/DDBJ databases">
        <title>Genome sequencing of Stegodyphus mimosarum.</title>
        <authorList>
            <person name="Bechsgaard J."/>
        </authorList>
    </citation>
    <scope>NUCLEOTIDE SEQUENCE [LARGE SCALE GENOMIC DNA]</scope>
</reference>
<protein>
    <submittedName>
        <fullName evidence="3">BRO1 domain-containing protein BROX</fullName>
    </submittedName>
</protein>
<accession>A0A087UVS5</accession>
<dbReference type="AlphaFoldDB" id="A0A087UVS5"/>
<dbReference type="Gene3D" id="1.25.40.280">
    <property type="entry name" value="alix/aip1 like domains"/>
    <property type="match status" value="1"/>
</dbReference>
<dbReference type="OMA" id="ASKICXA"/>
<dbReference type="InterPro" id="IPR038499">
    <property type="entry name" value="BRO1_sf"/>
</dbReference>
<evidence type="ECO:0000313" key="3">
    <source>
        <dbReference type="EMBL" id="KFM81464.1"/>
    </source>
</evidence>
<dbReference type="Proteomes" id="UP000054359">
    <property type="component" value="Unassembled WGS sequence"/>
</dbReference>
<dbReference type="PANTHER" id="PTHR23032">
    <property type="entry name" value="BRO1 DOMAIN-CONTAINING PROTEIN BROX"/>
    <property type="match status" value="1"/>
</dbReference>
<evidence type="ECO:0000259" key="2">
    <source>
        <dbReference type="PROSITE" id="PS51180"/>
    </source>
</evidence>
<name>A0A087UVS5_STEMI</name>
<evidence type="ECO:0000313" key="4">
    <source>
        <dbReference type="Proteomes" id="UP000054359"/>
    </source>
</evidence>
<dbReference type="SMART" id="SM01041">
    <property type="entry name" value="BRO1"/>
    <property type="match status" value="1"/>
</dbReference>
<sequence>MAWWFHRNPLKATGKVNFELKLIANDSQAIQLCSELRQTRNRLLDLLTDPNHDADTLNTAFERYLSLLLGLIVSPDGKGESKLRYTTRFRWTQSLLGDIPLAQTDAVFELISISQNVGIWFMKHAAMIAGKDEINMDEAKEVHKCLRKAAGIFTTMQERYVGNLLQKCEPGSDLDSAVVNAYITQCTAEAQEVTIARAIELKHAPSLISALANETARLYSTGANYLSRLNSTKVGKWRKYFELKSIFYLA</sequence>
<dbReference type="PROSITE" id="PS51180">
    <property type="entry name" value="BRO1"/>
    <property type="match status" value="1"/>
</dbReference>
<gene>
    <name evidence="3" type="ORF">X975_04152</name>
</gene>
<dbReference type="Pfam" id="PF03097">
    <property type="entry name" value="BRO1"/>
    <property type="match status" value="1"/>
</dbReference>
<dbReference type="InterPro" id="IPR038898">
    <property type="entry name" value="BROX"/>
</dbReference>
<dbReference type="PANTHER" id="PTHR23032:SF13">
    <property type="entry name" value="BRO1 DOMAIN-CONTAINING PROTEIN BROX"/>
    <property type="match status" value="1"/>
</dbReference>
<feature type="non-terminal residue" evidence="3">
    <location>
        <position position="250"/>
    </location>
</feature>
<dbReference type="STRING" id="407821.A0A087UVS5"/>
<proteinExistence type="inferred from homology"/>
<dbReference type="EMBL" id="KK121883">
    <property type="protein sequence ID" value="KFM81464.1"/>
    <property type="molecule type" value="Genomic_DNA"/>
</dbReference>